<accession>A0A2I1H7N8</accession>
<comment type="caution">
    <text evidence="2">The sequence shown here is derived from an EMBL/GenBank/DDBJ whole genome shotgun (WGS) entry which is preliminary data.</text>
</comment>
<evidence type="ECO:0000313" key="2">
    <source>
        <dbReference type="EMBL" id="PKY54880.1"/>
    </source>
</evidence>
<feature type="compositionally biased region" description="Basic residues" evidence="1">
    <location>
        <begin position="96"/>
        <end position="110"/>
    </location>
</feature>
<proteinExistence type="predicted"/>
<feature type="compositionally biased region" description="Basic and acidic residues" evidence="1">
    <location>
        <begin position="81"/>
        <end position="95"/>
    </location>
</feature>
<dbReference type="VEuPathDB" id="FungiDB:RhiirA1_470653"/>
<dbReference type="AlphaFoldDB" id="A0A2I1H7N8"/>
<protein>
    <submittedName>
        <fullName evidence="2">Uncharacterized protein</fullName>
    </submittedName>
</protein>
<dbReference type="Proteomes" id="UP000234323">
    <property type="component" value="Unassembled WGS sequence"/>
</dbReference>
<organism evidence="2 3">
    <name type="scientific">Rhizophagus irregularis</name>
    <dbReference type="NCBI Taxonomy" id="588596"/>
    <lineage>
        <taxon>Eukaryota</taxon>
        <taxon>Fungi</taxon>
        <taxon>Fungi incertae sedis</taxon>
        <taxon>Mucoromycota</taxon>
        <taxon>Glomeromycotina</taxon>
        <taxon>Glomeromycetes</taxon>
        <taxon>Glomerales</taxon>
        <taxon>Glomeraceae</taxon>
        <taxon>Rhizophagus</taxon>
    </lineage>
</organism>
<dbReference type="VEuPathDB" id="FungiDB:FUN_024685"/>
<evidence type="ECO:0000313" key="3">
    <source>
        <dbReference type="Proteomes" id="UP000234323"/>
    </source>
</evidence>
<keyword evidence="3" id="KW-1185">Reference proteome</keyword>
<feature type="region of interest" description="Disordered" evidence="1">
    <location>
        <begin position="81"/>
        <end position="110"/>
    </location>
</feature>
<name>A0A2I1H7N8_9GLOM</name>
<reference evidence="2 3" key="1">
    <citation type="submission" date="2015-10" db="EMBL/GenBank/DDBJ databases">
        <title>Genome analyses suggest a sexual origin of heterokaryosis in a supposedly ancient asexual fungus.</title>
        <authorList>
            <person name="Ropars J."/>
            <person name="Sedzielewska K."/>
            <person name="Noel J."/>
            <person name="Charron P."/>
            <person name="Farinelli L."/>
            <person name="Marton T."/>
            <person name="Kruger M."/>
            <person name="Pelin A."/>
            <person name="Brachmann A."/>
            <person name="Corradi N."/>
        </authorList>
    </citation>
    <scope>NUCLEOTIDE SEQUENCE [LARGE SCALE GENOMIC DNA]</scope>
    <source>
        <strain evidence="2 3">A4</strain>
    </source>
</reference>
<sequence length="110" mass="12949">MFILYLTYKQKNFELISALWALVAVQNPIIIAFKMPFGLPLEVSSNIIRFTLNDRTKNYSKRWKMLYDVVCKKSPEFTDTKEELNEKGLEQEAEKRKKNKKASKNGKRSK</sequence>
<gene>
    <name evidence="2" type="ORF">RhiirA4_473934</name>
</gene>
<dbReference type="EMBL" id="LLXI01001712">
    <property type="protein sequence ID" value="PKY54880.1"/>
    <property type="molecule type" value="Genomic_DNA"/>
</dbReference>
<evidence type="ECO:0000256" key="1">
    <source>
        <dbReference type="SAM" id="MobiDB-lite"/>
    </source>
</evidence>